<reference evidence="3 4" key="1">
    <citation type="submission" date="2014-04" db="EMBL/GenBank/DDBJ databases">
        <authorList>
            <consortium name="DOE Joint Genome Institute"/>
            <person name="Kuo A."/>
            <person name="Zuccaro A."/>
            <person name="Kohler A."/>
            <person name="Nagy L.G."/>
            <person name="Floudas D."/>
            <person name="Copeland A."/>
            <person name="Barry K.W."/>
            <person name="Cichocki N."/>
            <person name="Veneault-Fourrey C."/>
            <person name="LaButti K."/>
            <person name="Lindquist E.A."/>
            <person name="Lipzen A."/>
            <person name="Lundell T."/>
            <person name="Morin E."/>
            <person name="Murat C."/>
            <person name="Sun H."/>
            <person name="Tunlid A."/>
            <person name="Henrissat B."/>
            <person name="Grigoriev I.V."/>
            <person name="Hibbett D.S."/>
            <person name="Martin F."/>
            <person name="Nordberg H.P."/>
            <person name="Cantor M.N."/>
            <person name="Hua S.X."/>
        </authorList>
    </citation>
    <scope>NUCLEOTIDE SEQUENCE [LARGE SCALE GENOMIC DNA]</scope>
    <source>
        <strain evidence="3 4">MAFF 305830</strain>
    </source>
</reference>
<feature type="region of interest" description="Disordered" evidence="1">
    <location>
        <begin position="111"/>
        <end position="138"/>
    </location>
</feature>
<dbReference type="SUPFAM" id="SSF47923">
    <property type="entry name" value="Ypt/Rab-GAP domain of gyp1p"/>
    <property type="match status" value="2"/>
</dbReference>
<proteinExistence type="predicted"/>
<dbReference type="EMBL" id="KN824281">
    <property type="protein sequence ID" value="KIM31968.1"/>
    <property type="molecule type" value="Genomic_DNA"/>
</dbReference>
<dbReference type="SMART" id="SM00164">
    <property type="entry name" value="TBC"/>
    <property type="match status" value="1"/>
</dbReference>
<organism evidence="3 4">
    <name type="scientific">Serendipita vermifera MAFF 305830</name>
    <dbReference type="NCBI Taxonomy" id="933852"/>
    <lineage>
        <taxon>Eukaryota</taxon>
        <taxon>Fungi</taxon>
        <taxon>Dikarya</taxon>
        <taxon>Basidiomycota</taxon>
        <taxon>Agaricomycotina</taxon>
        <taxon>Agaricomycetes</taxon>
        <taxon>Sebacinales</taxon>
        <taxon>Serendipitaceae</taxon>
        <taxon>Serendipita</taxon>
    </lineage>
</organism>
<reference evidence="4" key="2">
    <citation type="submission" date="2015-01" db="EMBL/GenBank/DDBJ databases">
        <title>Evolutionary Origins and Diversification of the Mycorrhizal Mutualists.</title>
        <authorList>
            <consortium name="DOE Joint Genome Institute"/>
            <consortium name="Mycorrhizal Genomics Consortium"/>
            <person name="Kohler A."/>
            <person name="Kuo A."/>
            <person name="Nagy L.G."/>
            <person name="Floudas D."/>
            <person name="Copeland A."/>
            <person name="Barry K.W."/>
            <person name="Cichocki N."/>
            <person name="Veneault-Fourrey C."/>
            <person name="LaButti K."/>
            <person name="Lindquist E.A."/>
            <person name="Lipzen A."/>
            <person name="Lundell T."/>
            <person name="Morin E."/>
            <person name="Murat C."/>
            <person name="Riley R."/>
            <person name="Ohm R."/>
            <person name="Sun H."/>
            <person name="Tunlid A."/>
            <person name="Henrissat B."/>
            <person name="Grigoriev I.V."/>
            <person name="Hibbett D.S."/>
            <person name="Martin F."/>
        </authorList>
    </citation>
    <scope>NUCLEOTIDE SEQUENCE [LARGE SCALE GENOMIC DNA]</scope>
    <source>
        <strain evidence="4">MAFF 305830</strain>
    </source>
</reference>
<dbReference type="Proteomes" id="UP000054097">
    <property type="component" value="Unassembled WGS sequence"/>
</dbReference>
<dbReference type="OrthoDB" id="294251at2759"/>
<protein>
    <recommendedName>
        <fullName evidence="2">Rab-GAP TBC domain-containing protein</fullName>
    </recommendedName>
</protein>
<gene>
    <name evidence="3" type="ORF">M408DRAFT_318330</name>
</gene>
<dbReference type="Gene3D" id="1.10.8.270">
    <property type="entry name" value="putative rabgap domain of human tbc1 domain family member 14 like domains"/>
    <property type="match status" value="1"/>
</dbReference>
<accession>A0A0C2X115</accession>
<dbReference type="GO" id="GO:0031267">
    <property type="term" value="F:small GTPase binding"/>
    <property type="evidence" value="ECO:0007669"/>
    <property type="project" value="TreeGrafter"/>
</dbReference>
<dbReference type="Pfam" id="PF00566">
    <property type="entry name" value="RabGAP-TBC"/>
    <property type="match status" value="1"/>
</dbReference>
<evidence type="ECO:0000259" key="2">
    <source>
        <dbReference type="PROSITE" id="PS50086"/>
    </source>
</evidence>
<dbReference type="PANTHER" id="PTHR47219:SF9">
    <property type="entry name" value="GTPASE ACTIVATING PROTEIN AND CENTROSOME-ASSOCIATED, ISOFORM B"/>
    <property type="match status" value="1"/>
</dbReference>
<dbReference type="AlphaFoldDB" id="A0A0C2X115"/>
<keyword evidence="4" id="KW-1185">Reference proteome</keyword>
<dbReference type="InterPro" id="IPR000195">
    <property type="entry name" value="Rab-GAP-TBC_dom"/>
</dbReference>
<evidence type="ECO:0000256" key="1">
    <source>
        <dbReference type="SAM" id="MobiDB-lite"/>
    </source>
</evidence>
<sequence>MAPSPAPNEDPDGYFVRATYAALDVSGVRGDGYEDGEELTRARLGSGRGNLPSPIPDTAKRMTMGGKELTEKEIELLGQLDRYGFFQPPSENRIVMLRAQPLRTALSIFKSTTSTGPENPTQLSSLPTVTESADDRKREDRRIAKWGRMLVPGVRDSGGNISKWKIEERKAHKLEERIFKGIPDRWRSAAWYTLLEQRAAEDGAKPRRDPKREQEFSRFAQDDIDLPSTFDVQIDLDVPRTISGHVMFKTRYGMGQRSMFHVLHSFSLYCASCGYCQGMGPLAATFLCYLEPEKVYSSLVRLHDHYDMEATFAPGFPGLLEAFYVQEKIMQRMLPGIYAVFKTNMISTTAYAVKWYITLFANTVSFQTQLRLWDIYFLEGPDIMVLMSIAILWGFKDNFLAPKASFESMLGLLSSFFVVEDEDVLFAWLRKAMQDRRLRRDMGMWRAEWKELVRTEREKNVLL</sequence>
<evidence type="ECO:0000313" key="3">
    <source>
        <dbReference type="EMBL" id="KIM31968.1"/>
    </source>
</evidence>
<evidence type="ECO:0000313" key="4">
    <source>
        <dbReference type="Proteomes" id="UP000054097"/>
    </source>
</evidence>
<name>A0A0C2X115_SERVB</name>
<dbReference type="PANTHER" id="PTHR47219">
    <property type="entry name" value="RAB GTPASE-ACTIVATING PROTEIN 1-LIKE"/>
    <property type="match status" value="1"/>
</dbReference>
<dbReference type="GO" id="GO:0005096">
    <property type="term" value="F:GTPase activator activity"/>
    <property type="evidence" value="ECO:0007669"/>
    <property type="project" value="TreeGrafter"/>
</dbReference>
<dbReference type="Gene3D" id="1.10.472.80">
    <property type="entry name" value="Ypt/Rab-GAP domain of gyp1p, domain 3"/>
    <property type="match status" value="1"/>
</dbReference>
<dbReference type="HOGENOM" id="CLU_014848_0_0_1"/>
<feature type="domain" description="Rab-GAP TBC" evidence="2">
    <location>
        <begin position="181"/>
        <end position="380"/>
    </location>
</feature>
<dbReference type="InterPro" id="IPR035969">
    <property type="entry name" value="Rab-GAP_TBC_sf"/>
</dbReference>
<dbReference type="PROSITE" id="PS50086">
    <property type="entry name" value="TBC_RABGAP"/>
    <property type="match status" value="1"/>
</dbReference>
<feature type="compositionally biased region" description="Polar residues" evidence="1">
    <location>
        <begin position="111"/>
        <end position="131"/>
    </location>
</feature>
<dbReference type="InterPro" id="IPR050302">
    <property type="entry name" value="Rab_GAP_TBC_domain"/>
</dbReference>
<dbReference type="STRING" id="933852.A0A0C2X115"/>